<reference evidence="2 3" key="1">
    <citation type="submission" date="2019-03" db="EMBL/GenBank/DDBJ databases">
        <title>First draft genome of Liparis tanakae, snailfish: a comprehensive survey of snailfish specific genes.</title>
        <authorList>
            <person name="Kim W."/>
            <person name="Song I."/>
            <person name="Jeong J.-H."/>
            <person name="Kim D."/>
            <person name="Kim S."/>
            <person name="Ryu S."/>
            <person name="Song J.Y."/>
            <person name="Lee S.K."/>
        </authorList>
    </citation>
    <scope>NUCLEOTIDE SEQUENCE [LARGE SCALE GENOMIC DNA]</scope>
    <source>
        <tissue evidence="2">Muscle</tissue>
    </source>
</reference>
<dbReference type="Proteomes" id="UP000314294">
    <property type="component" value="Unassembled WGS sequence"/>
</dbReference>
<proteinExistence type="predicted"/>
<name>A0A4Z2ENP2_9TELE</name>
<sequence>MGQQRALQLVDGSGGRAVQDAVDEDEEECFGGRGGGRAGRRRAASRRGLDESCRQGYRCVRPPVQREKSRRADVEAVMSVSRADRRLSPSGALVSSVRLLCEEFSTLQGNRSAKAPFPT</sequence>
<evidence type="ECO:0000313" key="3">
    <source>
        <dbReference type="Proteomes" id="UP000314294"/>
    </source>
</evidence>
<dbReference type="EMBL" id="SRLO01004764">
    <property type="protein sequence ID" value="TNN30191.1"/>
    <property type="molecule type" value="Genomic_DNA"/>
</dbReference>
<gene>
    <name evidence="2" type="ORF">EYF80_059659</name>
</gene>
<comment type="caution">
    <text evidence="2">The sequence shown here is derived from an EMBL/GenBank/DDBJ whole genome shotgun (WGS) entry which is preliminary data.</text>
</comment>
<keyword evidence="3" id="KW-1185">Reference proteome</keyword>
<evidence type="ECO:0000313" key="2">
    <source>
        <dbReference type="EMBL" id="TNN30191.1"/>
    </source>
</evidence>
<organism evidence="2 3">
    <name type="scientific">Liparis tanakae</name>
    <name type="common">Tanaka's snailfish</name>
    <dbReference type="NCBI Taxonomy" id="230148"/>
    <lineage>
        <taxon>Eukaryota</taxon>
        <taxon>Metazoa</taxon>
        <taxon>Chordata</taxon>
        <taxon>Craniata</taxon>
        <taxon>Vertebrata</taxon>
        <taxon>Euteleostomi</taxon>
        <taxon>Actinopterygii</taxon>
        <taxon>Neopterygii</taxon>
        <taxon>Teleostei</taxon>
        <taxon>Neoteleostei</taxon>
        <taxon>Acanthomorphata</taxon>
        <taxon>Eupercaria</taxon>
        <taxon>Perciformes</taxon>
        <taxon>Cottioidei</taxon>
        <taxon>Cottales</taxon>
        <taxon>Liparidae</taxon>
        <taxon>Liparis</taxon>
    </lineage>
</organism>
<evidence type="ECO:0000256" key="1">
    <source>
        <dbReference type="SAM" id="MobiDB-lite"/>
    </source>
</evidence>
<protein>
    <submittedName>
        <fullName evidence="2">Uncharacterized protein</fullName>
    </submittedName>
</protein>
<dbReference type="AlphaFoldDB" id="A0A4Z2ENP2"/>
<feature type="region of interest" description="Disordered" evidence="1">
    <location>
        <begin position="1"/>
        <end position="48"/>
    </location>
</feature>
<accession>A0A4Z2ENP2</accession>